<dbReference type="Proteomes" id="UP001319080">
    <property type="component" value="Unassembled WGS sequence"/>
</dbReference>
<dbReference type="SUPFAM" id="SSF81343">
    <property type="entry name" value="Fumarate reductase respiratory complex transmembrane subunits"/>
    <property type="match status" value="1"/>
</dbReference>
<dbReference type="RefSeq" id="WP_317195789.1">
    <property type="nucleotide sequence ID" value="NZ_JAHESE010000018.1"/>
</dbReference>
<dbReference type="InterPro" id="IPR011138">
    <property type="entry name" value="Cytochrome_b-558"/>
</dbReference>
<reference evidence="2 3" key="1">
    <citation type="submission" date="2021-05" db="EMBL/GenBank/DDBJ databases">
        <title>A Polyphasic approach of four new species of the genus Ohtaekwangia: Ohtaekwangia histidinii sp. nov., Ohtaekwangia cretensis sp. nov., Ohtaekwangia indiensis sp. nov., Ohtaekwangia reichenbachii sp. nov. from diverse environment.</title>
        <authorList>
            <person name="Octaviana S."/>
        </authorList>
    </citation>
    <scope>NUCLEOTIDE SEQUENCE [LARGE SCALE GENOMIC DNA]</scope>
    <source>
        <strain evidence="2 3">PWU5</strain>
    </source>
</reference>
<sequence>MNWFFRALTSSIGKKIVMALTGLFLISFLVVHGAINAMIFIDDDGATFTHWAHFMATNPIIRTLEIVLVLGFLFHIAQGLLLWKQNRAARGAVRYHVVTPPQQSRWYSRSMTLFGTLILLFLVIHTSNFWIPNRKHQFMTGEELPLYQMILITFRSPVEVVIYLFGCFSLFWHLLHGFQSSFQSLGWKHAKYNKLIVVSGMLFSVVISVLFAMMPISVYFQWIG</sequence>
<gene>
    <name evidence="2" type="ORF">KK062_17300</name>
</gene>
<dbReference type="NCBIfam" id="TIGR02046">
    <property type="entry name" value="sdhC_b558_fam"/>
    <property type="match status" value="1"/>
</dbReference>
<dbReference type="EMBL" id="JAHESE010000018">
    <property type="protein sequence ID" value="MBT1710006.1"/>
    <property type="molecule type" value="Genomic_DNA"/>
</dbReference>
<keyword evidence="1" id="KW-1133">Transmembrane helix</keyword>
<feature type="transmembrane region" description="Helical" evidence="1">
    <location>
        <begin position="151"/>
        <end position="175"/>
    </location>
</feature>
<accession>A0AAP2GQT0</accession>
<comment type="caution">
    <text evidence="2">The sequence shown here is derived from an EMBL/GenBank/DDBJ whole genome shotgun (WGS) entry which is preliminary data.</text>
</comment>
<feature type="transmembrane region" description="Helical" evidence="1">
    <location>
        <begin position="195"/>
        <end position="220"/>
    </location>
</feature>
<evidence type="ECO:0000313" key="3">
    <source>
        <dbReference type="Proteomes" id="UP001319080"/>
    </source>
</evidence>
<evidence type="ECO:0000313" key="2">
    <source>
        <dbReference type="EMBL" id="MBT1710006.1"/>
    </source>
</evidence>
<dbReference type="CDD" id="cd03498">
    <property type="entry name" value="SQR_TypeB_2_TM"/>
    <property type="match status" value="1"/>
</dbReference>
<dbReference type="InterPro" id="IPR034804">
    <property type="entry name" value="SQR/QFR_C/D"/>
</dbReference>
<evidence type="ECO:0000256" key="1">
    <source>
        <dbReference type="SAM" id="Phobius"/>
    </source>
</evidence>
<feature type="transmembrane region" description="Helical" evidence="1">
    <location>
        <begin position="16"/>
        <end position="40"/>
    </location>
</feature>
<keyword evidence="3" id="KW-1185">Reference proteome</keyword>
<dbReference type="Gene3D" id="1.20.1300.10">
    <property type="entry name" value="Fumarate reductase/succinate dehydrogenase, transmembrane subunit"/>
    <property type="match status" value="1"/>
</dbReference>
<dbReference type="GO" id="GO:0016020">
    <property type="term" value="C:membrane"/>
    <property type="evidence" value="ECO:0007669"/>
    <property type="project" value="InterPro"/>
</dbReference>
<feature type="transmembrane region" description="Helical" evidence="1">
    <location>
        <begin position="111"/>
        <end position="131"/>
    </location>
</feature>
<dbReference type="AlphaFoldDB" id="A0AAP2GQT0"/>
<feature type="transmembrane region" description="Helical" evidence="1">
    <location>
        <begin position="60"/>
        <end position="83"/>
    </location>
</feature>
<protein>
    <submittedName>
        <fullName evidence="2">Succinate dehydrogenase cytochrome b subunit</fullName>
    </submittedName>
</protein>
<keyword evidence="1" id="KW-0812">Transmembrane</keyword>
<organism evidence="2 3">
    <name type="scientific">Dawidia cretensis</name>
    <dbReference type="NCBI Taxonomy" id="2782350"/>
    <lineage>
        <taxon>Bacteria</taxon>
        <taxon>Pseudomonadati</taxon>
        <taxon>Bacteroidota</taxon>
        <taxon>Cytophagia</taxon>
        <taxon>Cytophagales</taxon>
        <taxon>Chryseotaleaceae</taxon>
        <taxon>Dawidia</taxon>
    </lineage>
</organism>
<keyword evidence="1" id="KW-0472">Membrane</keyword>
<proteinExistence type="predicted"/>
<name>A0AAP2GQT0_9BACT</name>